<proteinExistence type="predicted"/>
<comment type="caution">
    <text evidence="1">The sequence shown here is derived from an EMBL/GenBank/DDBJ whole genome shotgun (WGS) entry which is preliminary data.</text>
</comment>
<evidence type="ECO:0000313" key="1">
    <source>
        <dbReference type="EMBL" id="GAV05400.1"/>
    </source>
</evidence>
<dbReference type="Proteomes" id="UP000186922">
    <property type="component" value="Unassembled WGS sequence"/>
</dbReference>
<name>A0A1D1VVA8_RAMVA</name>
<sequence length="55" mass="5990">MIDTMDRIPSSMLREVGQNDIEITHPSSSAIIPPMLAWYGGQPRSSTTNPGSCEL</sequence>
<dbReference type="AlphaFoldDB" id="A0A1D1VVA8"/>
<evidence type="ECO:0000313" key="2">
    <source>
        <dbReference type="Proteomes" id="UP000186922"/>
    </source>
</evidence>
<protein>
    <submittedName>
        <fullName evidence="1">Uncharacterized protein</fullName>
    </submittedName>
</protein>
<gene>
    <name evidence="1" type="primary">RvY_15541-1</name>
    <name evidence="1" type="synonym">RvY_15541.1</name>
    <name evidence="1" type="ORF">RvY_15541</name>
</gene>
<dbReference type="EMBL" id="BDGG01000012">
    <property type="protein sequence ID" value="GAV05400.1"/>
    <property type="molecule type" value="Genomic_DNA"/>
</dbReference>
<accession>A0A1D1VVA8</accession>
<organism evidence="1 2">
    <name type="scientific">Ramazzottius varieornatus</name>
    <name type="common">Water bear</name>
    <name type="synonym">Tardigrade</name>
    <dbReference type="NCBI Taxonomy" id="947166"/>
    <lineage>
        <taxon>Eukaryota</taxon>
        <taxon>Metazoa</taxon>
        <taxon>Ecdysozoa</taxon>
        <taxon>Tardigrada</taxon>
        <taxon>Eutardigrada</taxon>
        <taxon>Parachela</taxon>
        <taxon>Hypsibioidea</taxon>
        <taxon>Ramazzottiidae</taxon>
        <taxon>Ramazzottius</taxon>
    </lineage>
</organism>
<reference evidence="1 2" key="1">
    <citation type="journal article" date="2016" name="Nat. Commun.">
        <title>Extremotolerant tardigrade genome and improved radiotolerance of human cultured cells by tardigrade-unique protein.</title>
        <authorList>
            <person name="Hashimoto T."/>
            <person name="Horikawa D.D."/>
            <person name="Saito Y."/>
            <person name="Kuwahara H."/>
            <person name="Kozuka-Hata H."/>
            <person name="Shin-I T."/>
            <person name="Minakuchi Y."/>
            <person name="Ohishi K."/>
            <person name="Motoyama A."/>
            <person name="Aizu T."/>
            <person name="Enomoto A."/>
            <person name="Kondo K."/>
            <person name="Tanaka S."/>
            <person name="Hara Y."/>
            <person name="Koshikawa S."/>
            <person name="Sagara H."/>
            <person name="Miura T."/>
            <person name="Yokobori S."/>
            <person name="Miyagawa K."/>
            <person name="Suzuki Y."/>
            <person name="Kubo T."/>
            <person name="Oyama M."/>
            <person name="Kohara Y."/>
            <person name="Fujiyama A."/>
            <person name="Arakawa K."/>
            <person name="Katayama T."/>
            <person name="Toyoda A."/>
            <person name="Kunieda T."/>
        </authorList>
    </citation>
    <scope>NUCLEOTIDE SEQUENCE [LARGE SCALE GENOMIC DNA]</scope>
    <source>
        <strain evidence="1 2">YOKOZUNA-1</strain>
    </source>
</reference>
<keyword evidence="2" id="KW-1185">Reference proteome</keyword>